<evidence type="ECO:0000256" key="1">
    <source>
        <dbReference type="SAM" id="MobiDB-lite"/>
    </source>
</evidence>
<accession>A0A5B0M183</accession>
<evidence type="ECO:0000313" key="3">
    <source>
        <dbReference type="EMBL" id="KAA1069534.1"/>
    </source>
</evidence>
<keyword evidence="2" id="KW-0472">Membrane</keyword>
<dbReference type="OrthoDB" id="10325491at2759"/>
<gene>
    <name evidence="3" type="ORF">PGT21_027366</name>
</gene>
<proteinExistence type="predicted"/>
<dbReference type="EMBL" id="VSWC01000183">
    <property type="protein sequence ID" value="KAA1069534.1"/>
    <property type="molecule type" value="Genomic_DNA"/>
</dbReference>
<feature type="compositionally biased region" description="Basic and acidic residues" evidence="1">
    <location>
        <begin position="93"/>
        <end position="109"/>
    </location>
</feature>
<evidence type="ECO:0000313" key="4">
    <source>
        <dbReference type="Proteomes" id="UP000324748"/>
    </source>
</evidence>
<name>A0A5B0M183_PUCGR</name>
<dbReference type="AlphaFoldDB" id="A0A5B0M183"/>
<organism evidence="3 4">
    <name type="scientific">Puccinia graminis f. sp. tritici</name>
    <dbReference type="NCBI Taxonomy" id="56615"/>
    <lineage>
        <taxon>Eukaryota</taxon>
        <taxon>Fungi</taxon>
        <taxon>Dikarya</taxon>
        <taxon>Basidiomycota</taxon>
        <taxon>Pucciniomycotina</taxon>
        <taxon>Pucciniomycetes</taxon>
        <taxon>Pucciniales</taxon>
        <taxon>Pucciniaceae</taxon>
        <taxon>Puccinia</taxon>
    </lineage>
</organism>
<feature type="transmembrane region" description="Helical" evidence="2">
    <location>
        <begin position="21"/>
        <end position="44"/>
    </location>
</feature>
<dbReference type="Proteomes" id="UP000324748">
    <property type="component" value="Unassembled WGS sequence"/>
</dbReference>
<keyword evidence="4" id="KW-1185">Reference proteome</keyword>
<protein>
    <submittedName>
        <fullName evidence="3">Uncharacterized protein</fullName>
    </submittedName>
</protein>
<evidence type="ECO:0000256" key="2">
    <source>
        <dbReference type="SAM" id="Phobius"/>
    </source>
</evidence>
<keyword evidence="2" id="KW-0812">Transmembrane</keyword>
<feature type="region of interest" description="Disordered" evidence="1">
    <location>
        <begin position="93"/>
        <end position="116"/>
    </location>
</feature>
<comment type="caution">
    <text evidence="3">The sequence shown here is derived from an EMBL/GenBank/DDBJ whole genome shotgun (WGS) entry which is preliminary data.</text>
</comment>
<sequence length="480" mass="54942">MQIEPVVSGQRSSRKTSSRTAAAKTIMLILCNSAIYLNILIVILSSPNGVVGPAVPNVVKDTEALHATSDSSLLHGAGKPERNNIISGSNHDRFQAERPRHEQGAHEASGDEGEALDEGAGFEGINEDKLLERIRHQDRAVEEHKETIKQHGVTEANRLHQGMKNDFPPPEEAASWNAAQREHRLTRWWSGIVNFWRSIFRRKQWKQDKLYLQLKTLRSRMEEDTPKEVRKAINRLSILEYKGFEFSKEEVKLTNKLSGQMKRKSFQLDQADHQLINQIGWKKVVGRKVEEIDELLKVYTDAISKSRFRKRYVNKYKEALENLRPMLVQDVTRWNPEYTKLTESIRKLKDGPDFPKNLAELDPETEQRLALLDSEKRRIQKYYPQFYPQDIIKGLAEKFAASGIEMDPKMEEMLASMLKGGGGALPEELAHLLEPPSSKFVILQNLVDSYNENKTFCVVRMFIESVHAGSNISSRELVMN</sequence>
<reference evidence="3 4" key="1">
    <citation type="submission" date="2019-05" db="EMBL/GenBank/DDBJ databases">
        <title>Emergence of the Ug99 lineage of the wheat stem rust pathogen through somatic hybridization.</title>
        <authorList>
            <person name="Li F."/>
            <person name="Upadhyaya N.M."/>
            <person name="Sperschneider J."/>
            <person name="Matny O."/>
            <person name="Nguyen-Phuc H."/>
            <person name="Mago R."/>
            <person name="Raley C."/>
            <person name="Miller M.E."/>
            <person name="Silverstein K.A.T."/>
            <person name="Henningsen E."/>
            <person name="Hirsch C.D."/>
            <person name="Visser B."/>
            <person name="Pretorius Z.A."/>
            <person name="Steffenson B.J."/>
            <person name="Schwessinger B."/>
            <person name="Dodds P.N."/>
            <person name="Figueroa M."/>
        </authorList>
    </citation>
    <scope>NUCLEOTIDE SEQUENCE [LARGE SCALE GENOMIC DNA]</scope>
    <source>
        <strain evidence="3">21-0</strain>
    </source>
</reference>
<keyword evidence="2" id="KW-1133">Transmembrane helix</keyword>